<keyword evidence="1" id="KW-0678">Repressor</keyword>
<dbReference type="PROSITE" id="PS00552">
    <property type="entry name" value="HTH_MERR_1"/>
    <property type="match status" value="1"/>
</dbReference>
<dbReference type="InterPro" id="IPR009061">
    <property type="entry name" value="DNA-bd_dom_put_sf"/>
</dbReference>
<dbReference type="STRING" id="1193518.BN13_350010"/>
<name>A0A077MEE3_9MICO</name>
<dbReference type="InterPro" id="IPR006158">
    <property type="entry name" value="Cobalamin-bd"/>
</dbReference>
<dbReference type="InterPro" id="IPR000551">
    <property type="entry name" value="MerR-type_HTH_dom"/>
</dbReference>
<evidence type="ECO:0000259" key="6">
    <source>
        <dbReference type="PROSITE" id="PS51332"/>
    </source>
</evidence>
<dbReference type="AlphaFoldDB" id="A0A077MEE3"/>
<dbReference type="GO" id="GO:0046872">
    <property type="term" value="F:metal ion binding"/>
    <property type="evidence" value="ECO:0007669"/>
    <property type="project" value="InterPro"/>
</dbReference>
<reference evidence="7 8" key="1">
    <citation type="journal article" date="2013" name="ISME J.">
        <title>A metabolic model for members of the genus Tetrasphaera involved in enhanced biological phosphorus removal.</title>
        <authorList>
            <person name="Kristiansen R."/>
            <person name="Nguyen H.T.T."/>
            <person name="Saunders A.M."/>
            <person name="Nielsen J.L."/>
            <person name="Wimmer R."/>
            <person name="Le V.Q."/>
            <person name="McIlroy S.J."/>
            <person name="Petrovski S."/>
            <person name="Seviour R.J."/>
            <person name="Calteau A."/>
            <person name="Nielsen K.L."/>
            <person name="Nielsen P.H."/>
        </authorList>
    </citation>
    <scope>NUCLEOTIDE SEQUENCE [LARGE SCALE GENOMIC DNA]</scope>
    <source>
        <strain evidence="7 8">Ben 74</strain>
    </source>
</reference>
<evidence type="ECO:0008006" key="9">
    <source>
        <dbReference type="Google" id="ProtNLM"/>
    </source>
</evidence>
<dbReference type="OrthoDB" id="9800334at2"/>
<dbReference type="GO" id="GO:0031419">
    <property type="term" value="F:cobalamin binding"/>
    <property type="evidence" value="ECO:0007669"/>
    <property type="project" value="InterPro"/>
</dbReference>
<dbReference type="Proteomes" id="UP000035720">
    <property type="component" value="Unassembled WGS sequence"/>
</dbReference>
<organism evidence="7 8">
    <name type="scientific">Nostocoides jenkinsii Ben 74</name>
    <dbReference type="NCBI Taxonomy" id="1193518"/>
    <lineage>
        <taxon>Bacteria</taxon>
        <taxon>Bacillati</taxon>
        <taxon>Actinomycetota</taxon>
        <taxon>Actinomycetes</taxon>
        <taxon>Micrococcales</taxon>
        <taxon>Intrasporangiaceae</taxon>
        <taxon>Nostocoides</taxon>
    </lineage>
</organism>
<dbReference type="PROSITE" id="PS51332">
    <property type="entry name" value="B12_BINDING"/>
    <property type="match status" value="1"/>
</dbReference>
<evidence type="ECO:0000256" key="3">
    <source>
        <dbReference type="ARBA" id="ARBA00023125"/>
    </source>
</evidence>
<evidence type="ECO:0000256" key="2">
    <source>
        <dbReference type="ARBA" id="ARBA00023015"/>
    </source>
</evidence>
<accession>A0A077MEE3</accession>
<evidence type="ECO:0000256" key="4">
    <source>
        <dbReference type="ARBA" id="ARBA00023163"/>
    </source>
</evidence>
<keyword evidence="4" id="KW-0804">Transcription</keyword>
<evidence type="ECO:0000259" key="5">
    <source>
        <dbReference type="PROSITE" id="PS50937"/>
    </source>
</evidence>
<dbReference type="InterPro" id="IPR003759">
    <property type="entry name" value="Cbl-bd_cap"/>
</dbReference>
<dbReference type="EMBL" id="CAJC01000145">
    <property type="protein sequence ID" value="CCI53312.1"/>
    <property type="molecule type" value="Genomic_DNA"/>
</dbReference>
<dbReference type="Gene3D" id="1.10.1660.10">
    <property type="match status" value="1"/>
</dbReference>
<dbReference type="RefSeq" id="WP_048545549.1">
    <property type="nucleotide sequence ID" value="NZ_HF571038.1"/>
</dbReference>
<evidence type="ECO:0000313" key="8">
    <source>
        <dbReference type="Proteomes" id="UP000035720"/>
    </source>
</evidence>
<comment type="caution">
    <text evidence="7">The sequence shown here is derived from an EMBL/GenBank/DDBJ whole genome shotgun (WGS) entry which is preliminary data.</text>
</comment>
<dbReference type="Pfam" id="PF02607">
    <property type="entry name" value="B12-binding_2"/>
    <property type="match status" value="1"/>
</dbReference>
<dbReference type="Gene3D" id="3.40.50.280">
    <property type="entry name" value="Cobalamin-binding domain"/>
    <property type="match status" value="1"/>
</dbReference>
<dbReference type="SMART" id="SM00422">
    <property type="entry name" value="HTH_MERR"/>
    <property type="match status" value="1"/>
</dbReference>
<dbReference type="CDD" id="cd02065">
    <property type="entry name" value="B12-binding_like"/>
    <property type="match status" value="1"/>
</dbReference>
<keyword evidence="3" id="KW-0238">DNA-binding</keyword>
<dbReference type="Gene3D" id="1.10.1240.10">
    <property type="entry name" value="Methionine synthase domain"/>
    <property type="match status" value="1"/>
</dbReference>
<dbReference type="GO" id="GO:0003700">
    <property type="term" value="F:DNA-binding transcription factor activity"/>
    <property type="evidence" value="ECO:0007669"/>
    <property type="project" value="InterPro"/>
</dbReference>
<dbReference type="Pfam" id="PF00376">
    <property type="entry name" value="MerR"/>
    <property type="match status" value="1"/>
</dbReference>
<dbReference type="PROSITE" id="PS50937">
    <property type="entry name" value="HTH_MERR_2"/>
    <property type="match status" value="1"/>
</dbReference>
<feature type="domain" description="B12-binding" evidence="6">
    <location>
        <begin position="181"/>
        <end position="300"/>
    </location>
</feature>
<dbReference type="GO" id="GO:0003677">
    <property type="term" value="F:DNA binding"/>
    <property type="evidence" value="ECO:0007669"/>
    <property type="project" value="UniProtKB-KW"/>
</dbReference>
<dbReference type="PANTHER" id="PTHR30204:SF69">
    <property type="entry name" value="MERR-FAMILY TRANSCRIPTIONAL REGULATOR"/>
    <property type="match status" value="1"/>
</dbReference>
<keyword evidence="8" id="KW-1185">Reference proteome</keyword>
<feature type="domain" description="HTH merR-type" evidence="5">
    <location>
        <begin position="7"/>
        <end position="47"/>
    </location>
</feature>
<dbReference type="SUPFAM" id="SSF46955">
    <property type="entry name" value="Putative DNA-binding domain"/>
    <property type="match status" value="1"/>
</dbReference>
<gene>
    <name evidence="7" type="ORF">BN13_350010</name>
</gene>
<dbReference type="InterPro" id="IPR047057">
    <property type="entry name" value="MerR_fam"/>
</dbReference>
<dbReference type="InterPro" id="IPR036724">
    <property type="entry name" value="Cobalamin-bd_sf"/>
</dbReference>
<dbReference type="Pfam" id="PF02310">
    <property type="entry name" value="B12-binding"/>
    <property type="match status" value="1"/>
</dbReference>
<evidence type="ECO:0000313" key="7">
    <source>
        <dbReference type="EMBL" id="CCI53312.1"/>
    </source>
</evidence>
<proteinExistence type="predicted"/>
<sequence>MTEATDAMRIGELSARVGVSAHTLRAWERRYGLLRPLRTDAGYRVYGSGDEHRVRAVVALVADRVPASQAVARVLAQERLTSDAGEPRAGGDAASELTTFESRMWAAASAFDEAAVHDALDRVFAVAPLDDVVEMALLPFLRHIGDLWGAGEATIAHEHFVSNLMRRRLAAYTHTWDQGDGPVALLACLPGEQHDIALLCLGVLLGRAGWRIRYLGADTPVEQVAGVAAQVDPDVIVISSRDPALVAAQRKQLALLSRRHRLAIAGPAAGRGRAPGRATRHTGSVVATVRAITADARSPR</sequence>
<protein>
    <recommendedName>
        <fullName evidence="9">Transcriptional regulator, MerR family</fullName>
    </recommendedName>
</protein>
<dbReference type="InterPro" id="IPR036594">
    <property type="entry name" value="Meth_synthase_dom"/>
</dbReference>
<dbReference type="PANTHER" id="PTHR30204">
    <property type="entry name" value="REDOX-CYCLING DRUG-SENSING TRANSCRIPTIONAL ACTIVATOR SOXR"/>
    <property type="match status" value="1"/>
</dbReference>
<dbReference type="SUPFAM" id="SSF52242">
    <property type="entry name" value="Cobalamin (vitamin B12)-binding domain"/>
    <property type="match status" value="1"/>
</dbReference>
<evidence type="ECO:0000256" key="1">
    <source>
        <dbReference type="ARBA" id="ARBA00022491"/>
    </source>
</evidence>
<keyword evidence="2" id="KW-0805">Transcription regulation</keyword>